<reference evidence="1" key="1">
    <citation type="submission" date="2022-07" db="EMBL/GenBank/DDBJ databases">
        <title>Evaluation of T. orientalis genome assembly methods using nanopore sequencing and analysis of variation between genomes.</title>
        <authorList>
            <person name="Yam J."/>
            <person name="Micallef M.L."/>
            <person name="Liu M."/>
            <person name="Djordjevic S.P."/>
            <person name="Bogema D.R."/>
            <person name="Jenkins C."/>
        </authorList>
    </citation>
    <scope>NUCLEOTIDE SEQUENCE</scope>
    <source>
        <strain evidence="1">Goon Nure</strain>
    </source>
</reference>
<accession>A0A976XJK2</accession>
<organism evidence="1 2">
    <name type="scientific">Theileria orientalis</name>
    <dbReference type="NCBI Taxonomy" id="68886"/>
    <lineage>
        <taxon>Eukaryota</taxon>
        <taxon>Sar</taxon>
        <taxon>Alveolata</taxon>
        <taxon>Apicomplexa</taxon>
        <taxon>Aconoidasida</taxon>
        <taxon>Piroplasmida</taxon>
        <taxon>Theileriidae</taxon>
        <taxon>Theileria</taxon>
    </lineage>
</organism>
<dbReference type="EMBL" id="CP056071">
    <property type="protein sequence ID" value="UVC49978.1"/>
    <property type="molecule type" value="Genomic_DNA"/>
</dbReference>
<dbReference type="Proteomes" id="UP000244811">
    <property type="component" value="Chromosome 2"/>
</dbReference>
<dbReference type="AlphaFoldDB" id="A0A976XJK2"/>
<proteinExistence type="predicted"/>
<name>A0A976XJK2_THEOR</name>
<protein>
    <submittedName>
        <fullName evidence="1">Uncharacterized protein</fullName>
    </submittedName>
</protein>
<evidence type="ECO:0000313" key="1">
    <source>
        <dbReference type="EMBL" id="UVC49978.1"/>
    </source>
</evidence>
<gene>
    <name evidence="1" type="ORF">MACK_003601</name>
</gene>
<evidence type="ECO:0000313" key="2">
    <source>
        <dbReference type="Proteomes" id="UP000244811"/>
    </source>
</evidence>
<sequence length="46" mass="5277">MSILQLLQIFECLKCSNYYTQKTAALVPRKINLHPNISEIQTPTIT</sequence>